<protein>
    <submittedName>
        <fullName evidence="1">Uncharacterized protein</fullName>
    </submittedName>
</protein>
<accession>A0ABR2XUI8</accession>
<sequence>MREGSFEASGLLITSNYRDQGEIGFPERVCRPSSYQLGFLCKPTSSKGASSSMTKLPKATSRAWYGGGSVAMLATA</sequence>
<dbReference type="EMBL" id="JARVKM010000021">
    <property type="protein sequence ID" value="KAK9777478.1"/>
    <property type="molecule type" value="Genomic_DNA"/>
</dbReference>
<evidence type="ECO:0000313" key="2">
    <source>
        <dbReference type="Proteomes" id="UP001465668"/>
    </source>
</evidence>
<dbReference type="Proteomes" id="UP001465668">
    <property type="component" value="Unassembled WGS sequence"/>
</dbReference>
<proteinExistence type="predicted"/>
<reference evidence="1 2" key="1">
    <citation type="submission" date="2024-02" db="EMBL/GenBank/DDBJ databases">
        <title>First draft genome assembly of two strains of Seiridium cardinale.</title>
        <authorList>
            <person name="Emiliani G."/>
            <person name="Scali E."/>
        </authorList>
    </citation>
    <scope>NUCLEOTIDE SEQUENCE [LARGE SCALE GENOMIC DNA]</scope>
    <source>
        <strain evidence="1 2">BM-138-000479</strain>
    </source>
</reference>
<organism evidence="1 2">
    <name type="scientific">Seiridium cardinale</name>
    <dbReference type="NCBI Taxonomy" id="138064"/>
    <lineage>
        <taxon>Eukaryota</taxon>
        <taxon>Fungi</taxon>
        <taxon>Dikarya</taxon>
        <taxon>Ascomycota</taxon>
        <taxon>Pezizomycotina</taxon>
        <taxon>Sordariomycetes</taxon>
        <taxon>Xylariomycetidae</taxon>
        <taxon>Amphisphaeriales</taxon>
        <taxon>Sporocadaceae</taxon>
        <taxon>Seiridium</taxon>
    </lineage>
</organism>
<name>A0ABR2XUI8_9PEZI</name>
<comment type="caution">
    <text evidence="1">The sequence shown here is derived from an EMBL/GenBank/DDBJ whole genome shotgun (WGS) entry which is preliminary data.</text>
</comment>
<gene>
    <name evidence="1" type="ORF">SCAR479_05871</name>
</gene>
<evidence type="ECO:0000313" key="1">
    <source>
        <dbReference type="EMBL" id="KAK9777478.1"/>
    </source>
</evidence>
<keyword evidence="2" id="KW-1185">Reference proteome</keyword>